<organism evidence="1 2">
    <name type="scientific">Bacillus cereus</name>
    <dbReference type="NCBI Taxonomy" id="1396"/>
    <lineage>
        <taxon>Bacteria</taxon>
        <taxon>Bacillati</taxon>
        <taxon>Bacillota</taxon>
        <taxon>Bacilli</taxon>
        <taxon>Bacillales</taxon>
        <taxon>Bacillaceae</taxon>
        <taxon>Bacillus</taxon>
        <taxon>Bacillus cereus group</taxon>
    </lineage>
</organism>
<reference evidence="1 2" key="1">
    <citation type="submission" date="2017-09" db="EMBL/GenBank/DDBJ databases">
        <title>Large-scale bioinformatics analysis of Bacillus genomes uncovers conserved roles of natural products in bacterial physiology.</title>
        <authorList>
            <consortium name="Agbiome Team Llc"/>
            <person name="Bleich R.M."/>
            <person name="Grubbs K.J."/>
            <person name="Santa Maria K.C."/>
            <person name="Allen S.E."/>
            <person name="Farag S."/>
            <person name="Shank E.A."/>
            <person name="Bowers A."/>
        </authorList>
    </citation>
    <scope>NUCLEOTIDE SEQUENCE [LARGE SCALE GENOMIC DNA]</scope>
    <source>
        <strain evidence="1 2">AFS092789</strain>
    </source>
</reference>
<gene>
    <name evidence="1" type="ORF">CON36_35425</name>
</gene>
<dbReference type="Proteomes" id="UP000219922">
    <property type="component" value="Unassembled WGS sequence"/>
</dbReference>
<dbReference type="EMBL" id="NVMX01000253">
    <property type="protein sequence ID" value="PDZ94135.1"/>
    <property type="molecule type" value="Genomic_DNA"/>
</dbReference>
<evidence type="ECO:0000313" key="2">
    <source>
        <dbReference type="Proteomes" id="UP000219922"/>
    </source>
</evidence>
<evidence type="ECO:0000313" key="1">
    <source>
        <dbReference type="EMBL" id="PDZ94135.1"/>
    </source>
</evidence>
<sequence length="284" mass="33666">MQNPIQIELKNEFMKQARNFDLEKLKSQEDRNDTVTLFHGTNTFHLNSILENGILPRNKTGNNNWDKEEAYSNEDIVYLTNKWHYWYAYNSTERLLERKYGKDWSSVKEAQWWLTGSIFPIYLECEIPKVYLTLDEDIVFSKFVKDEIKRAIKKGTDLQLNVTWEDSLAHQGTVGVRGGIPREFIKSIHILGDPHLYLELMDNKRQHMRDYDKWIQGKGKGKLKLKDLQEIEQKYQYIGSVPLNVIPKGYKLSQCYYDRNQQSMSFVANTPEEYELQPRQLEKI</sequence>
<comment type="caution">
    <text evidence="1">The sequence shown here is derived from an EMBL/GenBank/DDBJ whole genome shotgun (WGS) entry which is preliminary data.</text>
</comment>
<proteinExistence type="predicted"/>
<accession>A0A9X6SS09</accession>
<name>A0A9X6SS09_BACCE</name>
<protein>
    <submittedName>
        <fullName evidence="1">Uncharacterized protein</fullName>
    </submittedName>
</protein>
<dbReference type="AlphaFoldDB" id="A0A9X6SS09"/>